<evidence type="ECO:0000256" key="1">
    <source>
        <dbReference type="SAM" id="MobiDB-lite"/>
    </source>
</evidence>
<dbReference type="Proteomes" id="UP000324222">
    <property type="component" value="Unassembled WGS sequence"/>
</dbReference>
<keyword evidence="3" id="KW-1185">Reference proteome</keyword>
<feature type="region of interest" description="Disordered" evidence="1">
    <location>
        <begin position="1"/>
        <end position="23"/>
    </location>
</feature>
<organism evidence="2 3">
    <name type="scientific">Portunus trituberculatus</name>
    <name type="common">Swimming crab</name>
    <name type="synonym">Neptunus trituberculatus</name>
    <dbReference type="NCBI Taxonomy" id="210409"/>
    <lineage>
        <taxon>Eukaryota</taxon>
        <taxon>Metazoa</taxon>
        <taxon>Ecdysozoa</taxon>
        <taxon>Arthropoda</taxon>
        <taxon>Crustacea</taxon>
        <taxon>Multicrustacea</taxon>
        <taxon>Malacostraca</taxon>
        <taxon>Eumalacostraca</taxon>
        <taxon>Eucarida</taxon>
        <taxon>Decapoda</taxon>
        <taxon>Pleocyemata</taxon>
        <taxon>Brachyura</taxon>
        <taxon>Eubrachyura</taxon>
        <taxon>Portunoidea</taxon>
        <taxon>Portunidae</taxon>
        <taxon>Portuninae</taxon>
        <taxon>Portunus</taxon>
    </lineage>
</organism>
<dbReference type="EMBL" id="VSRR010038658">
    <property type="protein sequence ID" value="MPC74298.1"/>
    <property type="molecule type" value="Genomic_DNA"/>
</dbReference>
<evidence type="ECO:0000313" key="3">
    <source>
        <dbReference type="Proteomes" id="UP000324222"/>
    </source>
</evidence>
<gene>
    <name evidence="2" type="ORF">E2C01_068655</name>
</gene>
<comment type="caution">
    <text evidence="2">The sequence shown here is derived from an EMBL/GenBank/DDBJ whole genome shotgun (WGS) entry which is preliminary data.</text>
</comment>
<dbReference type="AlphaFoldDB" id="A0A5B7I022"/>
<sequence length="76" mass="8107">MEESHGFAFQTESPAASRKMWRNPPTGTALPVIRGNLGLHLYDIKIPPSSEKCVAETACMLPGSEGPGRELRAGVG</sequence>
<proteinExistence type="predicted"/>
<name>A0A5B7I022_PORTR</name>
<accession>A0A5B7I022</accession>
<reference evidence="2 3" key="1">
    <citation type="submission" date="2019-05" db="EMBL/GenBank/DDBJ databases">
        <title>Another draft genome of Portunus trituberculatus and its Hox gene families provides insights of decapod evolution.</title>
        <authorList>
            <person name="Jeong J.-H."/>
            <person name="Song I."/>
            <person name="Kim S."/>
            <person name="Choi T."/>
            <person name="Kim D."/>
            <person name="Ryu S."/>
            <person name="Kim W."/>
        </authorList>
    </citation>
    <scope>NUCLEOTIDE SEQUENCE [LARGE SCALE GENOMIC DNA]</scope>
    <source>
        <tissue evidence="2">Muscle</tissue>
    </source>
</reference>
<protein>
    <submittedName>
        <fullName evidence="2">Uncharacterized protein</fullName>
    </submittedName>
</protein>
<evidence type="ECO:0000313" key="2">
    <source>
        <dbReference type="EMBL" id="MPC74298.1"/>
    </source>
</evidence>